<dbReference type="OrthoDB" id="7807966at2"/>
<evidence type="ECO:0000313" key="2">
    <source>
        <dbReference type="Proteomes" id="UP000075636"/>
    </source>
</evidence>
<proteinExistence type="predicted"/>
<dbReference type="RefSeq" id="WP_062107205.1">
    <property type="nucleotide sequence ID" value="NZ_LHZR01000100.1"/>
</dbReference>
<dbReference type="PATRIC" id="fig|318683.6.peg.2463"/>
<dbReference type="Proteomes" id="UP000075636">
    <property type="component" value="Unassembled WGS sequence"/>
</dbReference>
<protein>
    <submittedName>
        <fullName evidence="1">Uncharacterized protein</fullName>
    </submittedName>
</protein>
<sequence>MVQNFTPLWESATDTSDMIGLVKSPQIASALGNKVDADGGQSFRQSIQSGALDASSTLDGVTVADVLAASSQAQVSSVAQFSALQSAPVAVTLISWDGTAQTRGAAGIFLRASDGLVADGGVVIATAGAGTYRRVFQGGVDPAWYGAIGDGTSHPASTLFTTLADLQSVFPKAYSLSQEMDWLAVQAASLSGYGVSSPKRAYMMCNSAVASDDNPLVWIPGITFGSFGGSTFDFTTLKTAADTQDFVTNGTFTDTSGAGWSNATVYPAMQITDATFTTGAAIFTDPAAHGAWTGTVSDGVMTVTGFSGNPALAVGSVVYDVNDSLASGTTITKLLTGTGGDGTYQISDSTASIATAVAMSNSTGHYGQFGQKLTLPAGNYMLDVQYEVTLGASYANGNGQPGNVGVSFSANSPGSGANPWNNSVFKDTGWPDPAVESEISFAFNVAEAGSAWLTISVSGYINVRVKSVSVKALRWNCAVLSTRDGALEHYPNNVLIEDAAILGPTGDVGLTGVFYNSFQNTDGTIHNFKDLSIQGFGVGIDWRNGAYLAEYWNCSVTSSALYALQFLAGSVNAGENFRWYGGSLGNSAGIVFNPGGAEMTFYGTSLDYSDQIFIQNTGRIEMHGVHCEMWGPQAENKPLFHCTGSGYLGWFGGMILLAGNSATYKTPPVWMEQNLSQICFYGTQLYNLTSADGRAGYGSGSIKTFNMLNTGNPNVGTFINGTSDRLGLAGKFIPQSKSVLCRDGIGLAGGLYSDNSAAASQWVSDGASVAMTTAYTVNGNPAALAVTTQGGGRNDRVVLCIPIDRYQSGFFNIQCLFPYDLTQSGKVVSTNSQSAAYSDDVFPLYARAFYVSIVGYDAFGRPNFGARDLFAGEADFRIPKQGCTQWMEAGFACAYLGLPSAGTGEDDITLVGAGGAPSFATHIAIVLDSESLPATTYYIGEFGGSVF</sequence>
<comment type="caution">
    <text evidence="1">The sequence shown here is derived from an EMBL/GenBank/DDBJ whole genome shotgun (WGS) entry which is preliminary data.</text>
</comment>
<accession>A0A149TKA3</accession>
<organism evidence="1 2">
    <name type="scientific">Gluconobacter albidus</name>
    <dbReference type="NCBI Taxonomy" id="318683"/>
    <lineage>
        <taxon>Bacteria</taxon>
        <taxon>Pseudomonadati</taxon>
        <taxon>Pseudomonadota</taxon>
        <taxon>Alphaproteobacteria</taxon>
        <taxon>Acetobacterales</taxon>
        <taxon>Acetobacteraceae</taxon>
        <taxon>Gluconobacter</taxon>
    </lineage>
</organism>
<gene>
    <name evidence="1" type="ORF">AD945_05850</name>
</gene>
<evidence type="ECO:0000313" key="1">
    <source>
        <dbReference type="EMBL" id="KXV48870.1"/>
    </source>
</evidence>
<reference evidence="1 2" key="1">
    <citation type="submission" date="2015-06" db="EMBL/GenBank/DDBJ databases">
        <title>Improved classification and identification of acetic acid bacteria using matrix-assisted laser desorption/ionization time-of-flight mass spectrometry; Gluconobacter nephelii and Gluconobacter uchimurae are later heterotypic synonyms of Gluconobacter japonicus and Gluconobacter oxydans, respectively.</title>
        <authorList>
            <person name="Li L."/>
            <person name="Cleenwerck I."/>
            <person name="De Vuyst L."/>
            <person name="Vandamme P."/>
        </authorList>
    </citation>
    <scope>NUCLEOTIDE SEQUENCE [LARGE SCALE GENOMIC DNA]</scope>
    <source>
        <strain evidence="1 2">LMG 1768</strain>
    </source>
</reference>
<name>A0A149TKA3_9PROT</name>
<dbReference type="AlphaFoldDB" id="A0A149TKA3"/>
<dbReference type="EMBL" id="LHZR01000100">
    <property type="protein sequence ID" value="KXV48870.1"/>
    <property type="molecule type" value="Genomic_DNA"/>
</dbReference>